<keyword evidence="3" id="KW-1185">Reference proteome</keyword>
<feature type="region of interest" description="Disordered" evidence="1">
    <location>
        <begin position="14"/>
        <end position="34"/>
    </location>
</feature>
<proteinExistence type="predicted"/>
<evidence type="ECO:0000256" key="1">
    <source>
        <dbReference type="SAM" id="MobiDB-lite"/>
    </source>
</evidence>
<evidence type="ECO:0000313" key="3">
    <source>
        <dbReference type="Proteomes" id="UP001227543"/>
    </source>
</evidence>
<accession>A0ABQ9RF36</accession>
<name>A0ABQ9RF36_9PEZI</name>
<dbReference type="Proteomes" id="UP001227543">
    <property type="component" value="Unassembled WGS sequence"/>
</dbReference>
<sequence length="140" mass="16241">AFRDWWLRRWDSREKNQKYPSSEGASSTHSRDEQKCWSSCSMRADRSKQAGQDDPQPSVRDMQIHYTLRWIAVVVLFCLLSRNRHLPCCWSCKATESKGVREPLESAVHRAMQSTSVSVSLVHRPVLRLLTQISIFPKPL</sequence>
<reference evidence="2 3" key="1">
    <citation type="submission" date="2016-10" db="EMBL/GenBank/DDBJ databases">
        <title>The genome sequence of Colletotrichum fioriniae PJ7.</title>
        <authorList>
            <person name="Baroncelli R."/>
        </authorList>
    </citation>
    <scope>NUCLEOTIDE SEQUENCE [LARGE SCALE GENOMIC DNA]</scope>
    <source>
        <strain evidence="2 3">Tom-12</strain>
    </source>
</reference>
<organism evidence="2 3">
    <name type="scientific">Colletotrichum tamarilloi</name>
    <dbReference type="NCBI Taxonomy" id="1209934"/>
    <lineage>
        <taxon>Eukaryota</taxon>
        <taxon>Fungi</taxon>
        <taxon>Dikarya</taxon>
        <taxon>Ascomycota</taxon>
        <taxon>Pezizomycotina</taxon>
        <taxon>Sordariomycetes</taxon>
        <taxon>Hypocreomycetidae</taxon>
        <taxon>Glomerellales</taxon>
        <taxon>Glomerellaceae</taxon>
        <taxon>Colletotrichum</taxon>
        <taxon>Colletotrichum acutatum species complex</taxon>
    </lineage>
</organism>
<gene>
    <name evidence="2" type="ORF">CTAM01_05195</name>
</gene>
<feature type="compositionally biased region" description="Polar residues" evidence="1">
    <location>
        <begin position="18"/>
        <end position="28"/>
    </location>
</feature>
<feature type="non-terminal residue" evidence="2">
    <location>
        <position position="1"/>
    </location>
</feature>
<evidence type="ECO:0000313" key="2">
    <source>
        <dbReference type="EMBL" id="KAK1502382.1"/>
    </source>
</evidence>
<dbReference type="EMBL" id="MLFU01000013">
    <property type="protein sequence ID" value="KAK1502382.1"/>
    <property type="molecule type" value="Genomic_DNA"/>
</dbReference>
<protein>
    <submittedName>
        <fullName evidence="2">Uncharacterized protein</fullName>
    </submittedName>
</protein>
<dbReference type="RefSeq" id="XP_060384031.1">
    <property type="nucleotide sequence ID" value="XM_060521225.1"/>
</dbReference>
<comment type="caution">
    <text evidence="2">The sequence shown here is derived from an EMBL/GenBank/DDBJ whole genome shotgun (WGS) entry which is preliminary data.</text>
</comment>
<dbReference type="GeneID" id="85405463"/>